<feature type="region of interest" description="Disordered" evidence="1">
    <location>
        <begin position="80"/>
        <end position="148"/>
    </location>
</feature>
<comment type="caution">
    <text evidence="2">The sequence shown here is derived from an EMBL/GenBank/DDBJ whole genome shotgun (WGS) entry which is preliminary data.</text>
</comment>
<organism evidence="2 3">
    <name type="scientific">Porites lobata</name>
    <dbReference type="NCBI Taxonomy" id="104759"/>
    <lineage>
        <taxon>Eukaryota</taxon>
        <taxon>Metazoa</taxon>
        <taxon>Cnidaria</taxon>
        <taxon>Anthozoa</taxon>
        <taxon>Hexacorallia</taxon>
        <taxon>Scleractinia</taxon>
        <taxon>Fungiina</taxon>
        <taxon>Poritidae</taxon>
        <taxon>Porites</taxon>
    </lineage>
</organism>
<keyword evidence="3" id="KW-1185">Reference proteome</keyword>
<evidence type="ECO:0000256" key="1">
    <source>
        <dbReference type="SAM" id="MobiDB-lite"/>
    </source>
</evidence>
<gene>
    <name evidence="2" type="ORF">PLOB_00017926</name>
</gene>
<name>A0ABN8NGV8_9CNID</name>
<reference evidence="2 3" key="1">
    <citation type="submission" date="2022-05" db="EMBL/GenBank/DDBJ databases">
        <authorList>
            <consortium name="Genoscope - CEA"/>
            <person name="William W."/>
        </authorList>
    </citation>
    <scope>NUCLEOTIDE SEQUENCE [LARGE SCALE GENOMIC DNA]</scope>
</reference>
<feature type="compositionally biased region" description="Polar residues" evidence="1">
    <location>
        <begin position="118"/>
        <end position="131"/>
    </location>
</feature>
<dbReference type="Proteomes" id="UP001159405">
    <property type="component" value="Unassembled WGS sequence"/>
</dbReference>
<sequence>MGGVDRTDQLVKPYERKKARWVYEEKVLLARTEKNVVELAVTITSKTMAEQFPRCSSESIKKMRQTAEYKRILESLSCVHGTQDGPAGGSASSLAGADGTKDGRVEGGDFSEAHATFGATSMPSEVTQEQPETGVPGPQTTDSAEQCAWSDALRRALETHLDLGE</sequence>
<proteinExistence type="predicted"/>
<evidence type="ECO:0000313" key="3">
    <source>
        <dbReference type="Proteomes" id="UP001159405"/>
    </source>
</evidence>
<evidence type="ECO:0000313" key="2">
    <source>
        <dbReference type="EMBL" id="CAH3108945.1"/>
    </source>
</evidence>
<accession>A0ABN8NGV8</accession>
<dbReference type="EMBL" id="CALNXK010000021">
    <property type="protein sequence ID" value="CAH3108945.1"/>
    <property type="molecule type" value="Genomic_DNA"/>
</dbReference>
<protein>
    <submittedName>
        <fullName evidence="2">Uncharacterized protein</fullName>
    </submittedName>
</protein>